<dbReference type="EMBL" id="WHUW01000033">
    <property type="protein sequence ID" value="KAF8433562.1"/>
    <property type="molecule type" value="Genomic_DNA"/>
</dbReference>
<evidence type="ECO:0000256" key="1">
    <source>
        <dbReference type="SAM" id="MobiDB-lite"/>
    </source>
</evidence>
<evidence type="ECO:0000313" key="3">
    <source>
        <dbReference type="Proteomes" id="UP001194468"/>
    </source>
</evidence>
<evidence type="ECO:0000313" key="2">
    <source>
        <dbReference type="EMBL" id="KAF8433562.1"/>
    </source>
</evidence>
<feature type="compositionally biased region" description="Polar residues" evidence="1">
    <location>
        <begin position="117"/>
        <end position="131"/>
    </location>
</feature>
<reference evidence="2" key="1">
    <citation type="submission" date="2019-10" db="EMBL/GenBank/DDBJ databases">
        <authorList>
            <consortium name="DOE Joint Genome Institute"/>
            <person name="Kuo A."/>
            <person name="Miyauchi S."/>
            <person name="Kiss E."/>
            <person name="Drula E."/>
            <person name="Kohler A."/>
            <person name="Sanchez-Garcia M."/>
            <person name="Andreopoulos B."/>
            <person name="Barry K.W."/>
            <person name="Bonito G."/>
            <person name="Buee M."/>
            <person name="Carver A."/>
            <person name="Chen C."/>
            <person name="Cichocki N."/>
            <person name="Clum A."/>
            <person name="Culley D."/>
            <person name="Crous P.W."/>
            <person name="Fauchery L."/>
            <person name="Girlanda M."/>
            <person name="Hayes R."/>
            <person name="Keri Z."/>
            <person name="LaButti K."/>
            <person name="Lipzen A."/>
            <person name="Lombard V."/>
            <person name="Magnuson J."/>
            <person name="Maillard F."/>
            <person name="Morin E."/>
            <person name="Murat C."/>
            <person name="Nolan M."/>
            <person name="Ohm R."/>
            <person name="Pangilinan J."/>
            <person name="Pereira M."/>
            <person name="Perotto S."/>
            <person name="Peter M."/>
            <person name="Riley R."/>
            <person name="Sitrit Y."/>
            <person name="Stielow B."/>
            <person name="Szollosi G."/>
            <person name="Zifcakova L."/>
            <person name="Stursova M."/>
            <person name="Spatafora J.W."/>
            <person name="Tedersoo L."/>
            <person name="Vaario L.-M."/>
            <person name="Yamada A."/>
            <person name="Yan M."/>
            <person name="Wang P."/>
            <person name="Xu J."/>
            <person name="Bruns T."/>
            <person name="Baldrian P."/>
            <person name="Vilgalys R."/>
            <person name="Henrissat B."/>
            <person name="Grigoriev I.V."/>
            <person name="Hibbett D."/>
            <person name="Nagy L.G."/>
            <person name="Martin F.M."/>
        </authorList>
    </citation>
    <scope>NUCLEOTIDE SEQUENCE</scope>
    <source>
        <strain evidence="2">BED1</strain>
    </source>
</reference>
<protein>
    <submittedName>
        <fullName evidence="2">Uncharacterized protein</fullName>
    </submittedName>
</protein>
<comment type="caution">
    <text evidence="2">The sequence shown here is derived from an EMBL/GenBank/DDBJ whole genome shotgun (WGS) entry which is preliminary data.</text>
</comment>
<feature type="region of interest" description="Disordered" evidence="1">
    <location>
        <begin position="403"/>
        <end position="423"/>
    </location>
</feature>
<dbReference type="Proteomes" id="UP001194468">
    <property type="component" value="Unassembled WGS sequence"/>
</dbReference>
<sequence>MSQPESDDRAAMAARAKAMLKKRQRTAVAGSRTTSLASPPPSRSSTPAPAKPAAPAEEGKRERDINDLPNDTDTNWIETLPRAEVPDASVVAHPQSQRPRPSPRSPPPPERLGAPASVSQSVTTPVANQQALDDLHNRLAEQRHIITSLQAENSTLQTSLPRLDEIQADARDKAKALQESRARSKALEDELAQARESHVVATRHHEELSREKSRLEDLHAVAQTKIGGLETSRLEYDQILREANQNVDSLQSDIKRLAADLGSAQQEVRSSRAHSTKVEQELSAARGQIDSLRTSAIVDSKRWQEQDQSRQQTISLLVSEKASLIASVQRSDEVEMELQEKEKSFLAEQAKAAHLAEKVQDLEITTRRQGNELGETLSREKELLERVKDRDREIQLRKAELEEVQATSSQHQQRVRELEEQIESDDRADKLEISLKNTQDRADELEFQLNKIQQAHTSIKSERDSLGSQLRSKTESEADWMARHSSLEVDHAALKGGVQSKCSQATPAKTRRARFRSDFQRQGAPECPRRTTCCSSSRGGVREDAEGFTRRRDEAHAIFGGYETQDCRANIRQT</sequence>
<organism evidence="2 3">
    <name type="scientific">Boletus edulis BED1</name>
    <dbReference type="NCBI Taxonomy" id="1328754"/>
    <lineage>
        <taxon>Eukaryota</taxon>
        <taxon>Fungi</taxon>
        <taxon>Dikarya</taxon>
        <taxon>Basidiomycota</taxon>
        <taxon>Agaricomycotina</taxon>
        <taxon>Agaricomycetes</taxon>
        <taxon>Agaricomycetidae</taxon>
        <taxon>Boletales</taxon>
        <taxon>Boletineae</taxon>
        <taxon>Boletaceae</taxon>
        <taxon>Boletoideae</taxon>
        <taxon>Boletus</taxon>
    </lineage>
</organism>
<name>A0AAD4GBC9_BOLED</name>
<feature type="compositionally biased region" description="Basic and acidic residues" evidence="1">
    <location>
        <begin position="414"/>
        <end position="423"/>
    </location>
</feature>
<feature type="compositionally biased region" description="Basic and acidic residues" evidence="1">
    <location>
        <begin position="57"/>
        <end position="66"/>
    </location>
</feature>
<gene>
    <name evidence="2" type="ORF">L210DRAFT_2714108</name>
</gene>
<proteinExistence type="predicted"/>
<reference evidence="2" key="2">
    <citation type="journal article" date="2020" name="Nat. Commun.">
        <title>Large-scale genome sequencing of mycorrhizal fungi provides insights into the early evolution of symbiotic traits.</title>
        <authorList>
            <person name="Miyauchi S."/>
            <person name="Kiss E."/>
            <person name="Kuo A."/>
            <person name="Drula E."/>
            <person name="Kohler A."/>
            <person name="Sanchez-Garcia M."/>
            <person name="Morin E."/>
            <person name="Andreopoulos B."/>
            <person name="Barry K.W."/>
            <person name="Bonito G."/>
            <person name="Buee M."/>
            <person name="Carver A."/>
            <person name="Chen C."/>
            <person name="Cichocki N."/>
            <person name="Clum A."/>
            <person name="Culley D."/>
            <person name="Crous P.W."/>
            <person name="Fauchery L."/>
            <person name="Girlanda M."/>
            <person name="Hayes R.D."/>
            <person name="Keri Z."/>
            <person name="LaButti K."/>
            <person name="Lipzen A."/>
            <person name="Lombard V."/>
            <person name="Magnuson J."/>
            <person name="Maillard F."/>
            <person name="Murat C."/>
            <person name="Nolan M."/>
            <person name="Ohm R.A."/>
            <person name="Pangilinan J."/>
            <person name="Pereira M.F."/>
            <person name="Perotto S."/>
            <person name="Peter M."/>
            <person name="Pfister S."/>
            <person name="Riley R."/>
            <person name="Sitrit Y."/>
            <person name="Stielow J.B."/>
            <person name="Szollosi G."/>
            <person name="Zifcakova L."/>
            <person name="Stursova M."/>
            <person name="Spatafora J.W."/>
            <person name="Tedersoo L."/>
            <person name="Vaario L.M."/>
            <person name="Yamada A."/>
            <person name="Yan M."/>
            <person name="Wang P."/>
            <person name="Xu J."/>
            <person name="Bruns T."/>
            <person name="Baldrian P."/>
            <person name="Vilgalys R."/>
            <person name="Dunand C."/>
            <person name="Henrissat B."/>
            <person name="Grigoriev I.V."/>
            <person name="Hibbett D."/>
            <person name="Nagy L.G."/>
            <person name="Martin F.M."/>
        </authorList>
    </citation>
    <scope>NUCLEOTIDE SEQUENCE</scope>
    <source>
        <strain evidence="2">BED1</strain>
    </source>
</reference>
<accession>A0AAD4GBC9</accession>
<feature type="compositionally biased region" description="Pro residues" evidence="1">
    <location>
        <begin position="100"/>
        <end position="110"/>
    </location>
</feature>
<feature type="compositionally biased region" description="Basic and acidic residues" evidence="1">
    <location>
        <begin position="1"/>
        <end position="10"/>
    </location>
</feature>
<keyword evidence="3" id="KW-1185">Reference proteome</keyword>
<dbReference type="AlphaFoldDB" id="A0AAD4GBC9"/>
<feature type="region of interest" description="Disordered" evidence="1">
    <location>
        <begin position="265"/>
        <end position="284"/>
    </location>
</feature>
<feature type="compositionally biased region" description="Low complexity" evidence="1">
    <location>
        <begin position="31"/>
        <end position="56"/>
    </location>
</feature>
<feature type="region of interest" description="Disordered" evidence="1">
    <location>
        <begin position="1"/>
        <end position="132"/>
    </location>
</feature>